<keyword evidence="2 8" id="KW-0436">Ligase</keyword>
<dbReference type="Gene3D" id="3.40.50.620">
    <property type="entry name" value="HUPs"/>
    <property type="match status" value="1"/>
</dbReference>
<evidence type="ECO:0000256" key="2">
    <source>
        <dbReference type="ARBA" id="ARBA00022598"/>
    </source>
</evidence>
<dbReference type="Proteomes" id="UP000177457">
    <property type="component" value="Unassembled WGS sequence"/>
</dbReference>
<dbReference type="PRINTS" id="PR01039">
    <property type="entry name" value="TRNASYNTHTRP"/>
</dbReference>
<keyword evidence="6 8" id="KW-0030">Aminoacyl-tRNA synthetase</keyword>
<dbReference type="InterPro" id="IPR002305">
    <property type="entry name" value="aa-tRNA-synth_Ic"/>
</dbReference>
<feature type="binding site" evidence="8">
    <location>
        <begin position="161"/>
        <end position="163"/>
    </location>
    <ligand>
        <name>ATP</name>
        <dbReference type="ChEBI" id="CHEBI:30616"/>
    </ligand>
</feature>
<keyword evidence="3 8" id="KW-0547">Nucleotide-binding</keyword>
<gene>
    <name evidence="8" type="primary">trpS</name>
    <name evidence="10" type="ORF">A3C90_00955</name>
</gene>
<dbReference type="Gene3D" id="1.10.240.10">
    <property type="entry name" value="Tyrosyl-Transfer RNA Synthetase"/>
    <property type="match status" value="1"/>
</dbReference>
<dbReference type="InterPro" id="IPR014729">
    <property type="entry name" value="Rossmann-like_a/b/a_fold"/>
</dbReference>
<feature type="binding site" evidence="8">
    <location>
        <position position="199"/>
    </location>
    <ligand>
        <name>ATP</name>
        <dbReference type="ChEBI" id="CHEBI:30616"/>
    </ligand>
</feature>
<dbReference type="InterPro" id="IPR001412">
    <property type="entry name" value="aa-tRNA-synth_I_CS"/>
</dbReference>
<dbReference type="GO" id="GO:0005524">
    <property type="term" value="F:ATP binding"/>
    <property type="evidence" value="ECO:0007669"/>
    <property type="project" value="UniProtKB-UniRule"/>
</dbReference>
<comment type="subcellular location">
    <subcellularLocation>
        <location evidence="8">Cytoplasm</location>
    </subcellularLocation>
</comment>
<evidence type="ECO:0000313" key="11">
    <source>
        <dbReference type="Proteomes" id="UP000177457"/>
    </source>
</evidence>
<dbReference type="PANTHER" id="PTHR43766">
    <property type="entry name" value="TRYPTOPHAN--TRNA LIGASE, MITOCHONDRIAL"/>
    <property type="match status" value="1"/>
</dbReference>
<reference evidence="10 11" key="1">
    <citation type="journal article" date="2016" name="Nat. Commun.">
        <title>Thousands of microbial genomes shed light on interconnected biogeochemical processes in an aquifer system.</title>
        <authorList>
            <person name="Anantharaman K."/>
            <person name="Brown C.T."/>
            <person name="Hug L.A."/>
            <person name="Sharon I."/>
            <person name="Castelle C.J."/>
            <person name="Probst A.J."/>
            <person name="Thomas B.C."/>
            <person name="Singh A."/>
            <person name="Wilkins M.J."/>
            <person name="Karaoz U."/>
            <person name="Brodie E.L."/>
            <person name="Williams K.H."/>
            <person name="Hubbard S.S."/>
            <person name="Banfield J.F."/>
        </authorList>
    </citation>
    <scope>NUCLEOTIDE SEQUENCE [LARGE SCALE GENOMIC DNA]</scope>
</reference>
<dbReference type="SUPFAM" id="SSF52374">
    <property type="entry name" value="Nucleotidylyl transferase"/>
    <property type="match status" value="1"/>
</dbReference>
<dbReference type="GO" id="GO:0006436">
    <property type="term" value="P:tryptophanyl-tRNA aminoacylation"/>
    <property type="evidence" value="ECO:0007669"/>
    <property type="project" value="UniProtKB-UniRule"/>
</dbReference>
<dbReference type="EC" id="6.1.1.2" evidence="8"/>
<dbReference type="FunFam" id="3.40.50.620:FF:000082">
    <property type="entry name" value="MSW1p Mitochondrial tryptophanyl-tRNA synthetase"/>
    <property type="match status" value="1"/>
</dbReference>
<dbReference type="PROSITE" id="PS00178">
    <property type="entry name" value="AA_TRNA_LIGASE_I"/>
    <property type="match status" value="1"/>
</dbReference>
<name>A0A1F6MQW8_9BACT</name>
<dbReference type="AlphaFoldDB" id="A0A1F6MQW8"/>
<dbReference type="Pfam" id="PF00579">
    <property type="entry name" value="tRNA-synt_1b"/>
    <property type="match status" value="1"/>
</dbReference>
<dbReference type="GO" id="GO:0004830">
    <property type="term" value="F:tryptophan-tRNA ligase activity"/>
    <property type="evidence" value="ECO:0007669"/>
    <property type="project" value="UniProtKB-UniRule"/>
</dbReference>
<dbReference type="InterPro" id="IPR050203">
    <property type="entry name" value="Trp-tRNA_synthetase"/>
</dbReference>
<comment type="catalytic activity">
    <reaction evidence="7 8">
        <text>tRNA(Trp) + L-tryptophan + ATP = L-tryptophyl-tRNA(Trp) + AMP + diphosphate + H(+)</text>
        <dbReference type="Rhea" id="RHEA:24080"/>
        <dbReference type="Rhea" id="RHEA-COMP:9671"/>
        <dbReference type="Rhea" id="RHEA-COMP:9705"/>
        <dbReference type="ChEBI" id="CHEBI:15378"/>
        <dbReference type="ChEBI" id="CHEBI:30616"/>
        <dbReference type="ChEBI" id="CHEBI:33019"/>
        <dbReference type="ChEBI" id="CHEBI:57912"/>
        <dbReference type="ChEBI" id="CHEBI:78442"/>
        <dbReference type="ChEBI" id="CHEBI:78535"/>
        <dbReference type="ChEBI" id="CHEBI:456215"/>
        <dbReference type="EC" id="6.1.1.2"/>
    </reaction>
</comment>
<comment type="caution">
    <text evidence="8">Lacks conserved residue(s) required for the propagation of feature annotation.</text>
</comment>
<accession>A0A1F6MQW8</accession>
<keyword evidence="8" id="KW-0963">Cytoplasm</keyword>
<evidence type="ECO:0000256" key="4">
    <source>
        <dbReference type="ARBA" id="ARBA00022840"/>
    </source>
</evidence>
<keyword evidence="5 8" id="KW-0648">Protein biosynthesis</keyword>
<comment type="subunit">
    <text evidence="8">Homodimer.</text>
</comment>
<sequence>MNQKRPTRANALPKLLVIFSGIQPTGNLHVGNYLGAVKNWVDLQNSGTYQCYFCIVDYHSLTGDMSAKDRHEQITRTAAELLATGVDPEKSVFFVQSHVQEHTELGWVFNCVTPIAELERMTQFKDKAERQKKNINAGLFTYPVLQAADILLYHGTHVPVGEDQVQHVELTRDIARWFNKRYGDYFPETKALLTETPRVKSLLAPEKKMSKSLGAGHVIELADEPAVIRQKVKKAVTATEGGGPAVAGGVENLLLLLKHFGTKKAYADFVEAEKDGSIQYGELKNAVSDAVGSYFANFRERRKQLLEHHDEIAGILIAGAEKARIVAEKTMEEVRKLVGVR</sequence>
<dbReference type="CDD" id="cd00806">
    <property type="entry name" value="TrpRS_core"/>
    <property type="match status" value="1"/>
</dbReference>
<dbReference type="STRING" id="1798683.A3C90_00955"/>
<dbReference type="EMBL" id="MFQE01000014">
    <property type="protein sequence ID" value="OGH73823.1"/>
    <property type="molecule type" value="Genomic_DNA"/>
</dbReference>
<protein>
    <recommendedName>
        <fullName evidence="8">Tryptophan--tRNA ligase</fullName>
        <ecNumber evidence="8">6.1.1.2</ecNumber>
    </recommendedName>
    <alternativeName>
        <fullName evidence="8">Tryptophanyl-tRNA synthetase</fullName>
        <shortName evidence="8">TrpRS</shortName>
    </alternativeName>
</protein>
<feature type="binding site" evidence="8">
    <location>
        <position position="149"/>
    </location>
    <ligand>
        <name>L-tryptophan</name>
        <dbReference type="ChEBI" id="CHEBI:57912"/>
    </ligand>
</feature>
<dbReference type="NCBIfam" id="TIGR00233">
    <property type="entry name" value="trpS"/>
    <property type="match status" value="1"/>
</dbReference>
<keyword evidence="4 8" id="KW-0067">ATP-binding</keyword>
<comment type="caution">
    <text evidence="10">The sequence shown here is derived from an EMBL/GenBank/DDBJ whole genome shotgun (WGS) entry which is preliminary data.</text>
</comment>
<dbReference type="HAMAP" id="MF_00140_B">
    <property type="entry name" value="Trp_tRNA_synth_B"/>
    <property type="match status" value="1"/>
</dbReference>
<feature type="binding site" evidence="8">
    <location>
        <begin position="23"/>
        <end position="25"/>
    </location>
    <ligand>
        <name>ATP</name>
        <dbReference type="ChEBI" id="CHEBI:30616"/>
    </ligand>
</feature>
<dbReference type="GO" id="GO:0005737">
    <property type="term" value="C:cytoplasm"/>
    <property type="evidence" value="ECO:0007669"/>
    <property type="project" value="UniProtKB-SubCell"/>
</dbReference>
<evidence type="ECO:0000256" key="5">
    <source>
        <dbReference type="ARBA" id="ARBA00022917"/>
    </source>
</evidence>
<feature type="binding site" evidence="8">
    <location>
        <begin position="208"/>
        <end position="212"/>
    </location>
    <ligand>
        <name>ATP</name>
        <dbReference type="ChEBI" id="CHEBI:30616"/>
    </ligand>
</feature>
<organism evidence="10 11">
    <name type="scientific">Candidatus Magasanikbacteria bacterium RIFCSPHIGHO2_02_FULL_51_14</name>
    <dbReference type="NCBI Taxonomy" id="1798683"/>
    <lineage>
        <taxon>Bacteria</taxon>
        <taxon>Candidatus Magasanikiibacteriota</taxon>
    </lineage>
</organism>
<dbReference type="InterPro" id="IPR002306">
    <property type="entry name" value="Trp-tRNA-ligase"/>
</dbReference>
<comment type="function">
    <text evidence="8">Catalyzes the attachment of tryptophan to tRNA(Trp).</text>
</comment>
<comment type="similarity">
    <text evidence="1 8 9">Belongs to the class-I aminoacyl-tRNA synthetase family.</text>
</comment>
<evidence type="ECO:0000256" key="7">
    <source>
        <dbReference type="ARBA" id="ARBA00049929"/>
    </source>
</evidence>
<evidence type="ECO:0000256" key="8">
    <source>
        <dbReference type="HAMAP-Rule" id="MF_00140"/>
    </source>
</evidence>
<proteinExistence type="inferred from homology"/>
<evidence type="ECO:0000256" key="9">
    <source>
        <dbReference type="RuleBase" id="RU363036"/>
    </source>
</evidence>
<dbReference type="PANTHER" id="PTHR43766:SF1">
    <property type="entry name" value="TRYPTOPHAN--TRNA LIGASE, MITOCHONDRIAL"/>
    <property type="match status" value="1"/>
</dbReference>
<evidence type="ECO:0000313" key="10">
    <source>
        <dbReference type="EMBL" id="OGH73823.1"/>
    </source>
</evidence>
<dbReference type="InterPro" id="IPR024109">
    <property type="entry name" value="Trp-tRNA-ligase_bac-type"/>
</dbReference>
<evidence type="ECO:0000256" key="3">
    <source>
        <dbReference type="ARBA" id="ARBA00022741"/>
    </source>
</evidence>
<evidence type="ECO:0000256" key="1">
    <source>
        <dbReference type="ARBA" id="ARBA00005594"/>
    </source>
</evidence>
<evidence type="ECO:0000256" key="6">
    <source>
        <dbReference type="ARBA" id="ARBA00023146"/>
    </source>
</evidence>
<feature type="binding site" evidence="8">
    <location>
        <begin position="31"/>
        <end position="32"/>
    </location>
    <ligand>
        <name>ATP</name>
        <dbReference type="ChEBI" id="CHEBI:30616"/>
    </ligand>
</feature>
<feature type="short sequence motif" description="'KMSKS' region" evidence="8">
    <location>
        <begin position="208"/>
        <end position="212"/>
    </location>
</feature>